<keyword evidence="5" id="KW-1185">Reference proteome</keyword>
<dbReference type="InterPro" id="IPR036380">
    <property type="entry name" value="Isochorismatase-like_sf"/>
</dbReference>
<accession>A0A498REW9</accession>
<evidence type="ECO:0000256" key="2">
    <source>
        <dbReference type="ARBA" id="ARBA00022801"/>
    </source>
</evidence>
<dbReference type="PANTHER" id="PTHR43540">
    <property type="entry name" value="PEROXYUREIDOACRYLATE/UREIDOACRYLATE AMIDOHYDROLASE-RELATED"/>
    <property type="match status" value="1"/>
</dbReference>
<name>A0A498REW9_9FIRM</name>
<comment type="similarity">
    <text evidence="1">Belongs to the isochorismatase family.</text>
</comment>
<evidence type="ECO:0000256" key="1">
    <source>
        <dbReference type="ARBA" id="ARBA00006336"/>
    </source>
</evidence>
<dbReference type="OrthoDB" id="257098at2"/>
<dbReference type="InterPro" id="IPR050272">
    <property type="entry name" value="Isochorismatase-like_hydrls"/>
</dbReference>
<evidence type="ECO:0000259" key="3">
    <source>
        <dbReference type="Pfam" id="PF00857"/>
    </source>
</evidence>
<keyword evidence="2" id="KW-0378">Hydrolase</keyword>
<evidence type="ECO:0000313" key="5">
    <source>
        <dbReference type="Proteomes" id="UP000277811"/>
    </source>
</evidence>
<evidence type="ECO:0000313" key="4">
    <source>
        <dbReference type="EMBL" id="VBB07728.1"/>
    </source>
</evidence>
<sequence length="165" mass="18520">MKPVFLVVDVQQKFFEYGPETATSLHKAVYFINEALAFFREKKLPIIVVQHIDEAEGLVPGTPGFELPESLKILSTDRRIHKTYGNAFTKTELETVLRNLGVDTVIISGFCAEYCILSTYRGALDKDFTPALLRWTLASINPANIPFVESINDTISLNILKKALE</sequence>
<proteinExistence type="inferred from homology"/>
<dbReference type="Gene3D" id="3.40.50.850">
    <property type="entry name" value="Isochorismatase-like"/>
    <property type="match status" value="1"/>
</dbReference>
<dbReference type="RefSeq" id="WP_122628657.1">
    <property type="nucleotide sequence ID" value="NZ_UPPP01000079.1"/>
</dbReference>
<dbReference type="Pfam" id="PF00857">
    <property type="entry name" value="Isochorismatase"/>
    <property type="match status" value="1"/>
</dbReference>
<feature type="domain" description="Isochorismatase-like" evidence="3">
    <location>
        <begin position="4"/>
        <end position="142"/>
    </location>
</feature>
<gene>
    <name evidence="4" type="ORF">LUCI_2993</name>
</gene>
<dbReference type="InterPro" id="IPR000868">
    <property type="entry name" value="Isochorismatase-like_dom"/>
</dbReference>
<dbReference type="AlphaFoldDB" id="A0A498REW9"/>
<dbReference type="Proteomes" id="UP000277811">
    <property type="component" value="Unassembled WGS sequence"/>
</dbReference>
<dbReference type="SUPFAM" id="SSF52499">
    <property type="entry name" value="Isochorismatase-like hydrolases"/>
    <property type="match status" value="1"/>
</dbReference>
<dbReference type="CDD" id="cd00431">
    <property type="entry name" value="cysteine_hydrolases"/>
    <property type="match status" value="1"/>
</dbReference>
<reference evidence="4 5" key="1">
    <citation type="submission" date="2018-06" db="EMBL/GenBank/DDBJ databases">
        <authorList>
            <person name="Strepis N."/>
        </authorList>
    </citation>
    <scope>NUCLEOTIDE SEQUENCE [LARGE SCALE GENOMIC DNA]</scope>
    <source>
        <strain evidence="4">LUCI</strain>
    </source>
</reference>
<dbReference type="GO" id="GO:0016787">
    <property type="term" value="F:hydrolase activity"/>
    <property type="evidence" value="ECO:0007669"/>
    <property type="project" value="UniProtKB-KW"/>
</dbReference>
<organism evidence="4 5">
    <name type="scientific">Lucifera butyrica</name>
    <dbReference type="NCBI Taxonomy" id="1351585"/>
    <lineage>
        <taxon>Bacteria</taxon>
        <taxon>Bacillati</taxon>
        <taxon>Bacillota</taxon>
        <taxon>Negativicutes</taxon>
        <taxon>Veillonellales</taxon>
        <taxon>Veillonellaceae</taxon>
        <taxon>Lucifera</taxon>
    </lineage>
</organism>
<dbReference type="EMBL" id="UPPP01000079">
    <property type="protein sequence ID" value="VBB07728.1"/>
    <property type="molecule type" value="Genomic_DNA"/>
</dbReference>
<protein>
    <recommendedName>
        <fullName evidence="3">Isochorismatase-like domain-containing protein</fullName>
    </recommendedName>
</protein>